<name>A0A165Q106_EXIGL</name>
<gene>
    <name evidence="1" type="ORF">EXIGLDRAFT_377911</name>
</gene>
<sequence length="615" mass="66421">MLCITHWSAWCQGQIPGRVHIETERRPSFLLPYLKLSHSFDMALALGLSTAAHALDTAGQGVAQSILNTASSVTTIADGIRVNREAARRLAHRVDELVTVMAAEMQSRSLEDASEEWKDGVAVFIRSLDEAKDALLALSRRSHLAQLLHQKRDTEAIDRASENVQRAFDKLKIRAYLDIRARSAAVVQPLEQAKALRVLEAQAKELELLASESSRAAAGSASRLPNAPPLFFGRDEEIIAIVRAITSPTGGNVAILGGPGMGKTSTAVTVLHHPVVAARFPARRYFVACDAIDGESGLLAAICTAVGVPAKEHNAAGAALATALGSSRSLVALDNFETVWEASHLRTAAEDVLHLLSGIENLSLLITARGSERPQGVLWTKPALPPLGPLTTASAKQIFASIANVDDTDPHFLGLLDQLDNVPLAVTLLAHQAQFQPLDVLAARWNEVKTALLARTVGASCDRLSSLDVSIALSLESPRMKSAAHGTSILSLIAVLPLGAKRTDITLWTSRIQHSERALSTILQCALAYTTRDDRIAVLSPIREYMLAYHPPPEDAIRPLYAHYFNLVDFEDRSLHPSPDIVVALLPELDNWSMLYATPSGIAPSCLPPWKRLHG</sequence>
<dbReference type="InterPro" id="IPR027417">
    <property type="entry name" value="P-loop_NTPase"/>
</dbReference>
<dbReference type="STRING" id="1314781.A0A165Q106"/>
<dbReference type="EMBL" id="KV425886">
    <property type="protein sequence ID" value="KZW02935.1"/>
    <property type="molecule type" value="Genomic_DNA"/>
</dbReference>
<reference evidence="1 2" key="1">
    <citation type="journal article" date="2016" name="Mol. Biol. Evol.">
        <title>Comparative Genomics of Early-Diverging Mushroom-Forming Fungi Provides Insights into the Origins of Lignocellulose Decay Capabilities.</title>
        <authorList>
            <person name="Nagy L.G."/>
            <person name="Riley R."/>
            <person name="Tritt A."/>
            <person name="Adam C."/>
            <person name="Daum C."/>
            <person name="Floudas D."/>
            <person name="Sun H."/>
            <person name="Yadav J.S."/>
            <person name="Pangilinan J."/>
            <person name="Larsson K.H."/>
            <person name="Matsuura K."/>
            <person name="Barry K."/>
            <person name="Labutti K."/>
            <person name="Kuo R."/>
            <person name="Ohm R.A."/>
            <person name="Bhattacharya S.S."/>
            <person name="Shirouzu T."/>
            <person name="Yoshinaga Y."/>
            <person name="Martin F.M."/>
            <person name="Grigoriev I.V."/>
            <person name="Hibbett D.S."/>
        </authorList>
    </citation>
    <scope>NUCLEOTIDE SEQUENCE [LARGE SCALE GENOMIC DNA]</scope>
    <source>
        <strain evidence="1 2">HHB12029</strain>
    </source>
</reference>
<evidence type="ECO:0000313" key="2">
    <source>
        <dbReference type="Proteomes" id="UP000077266"/>
    </source>
</evidence>
<dbReference type="InterPro" id="IPR059179">
    <property type="entry name" value="MLKL-like_MCAfunc"/>
</dbReference>
<dbReference type="InterPro" id="IPR036537">
    <property type="entry name" value="Adaptor_Cbl_N_dom_sf"/>
</dbReference>
<organism evidence="1 2">
    <name type="scientific">Exidia glandulosa HHB12029</name>
    <dbReference type="NCBI Taxonomy" id="1314781"/>
    <lineage>
        <taxon>Eukaryota</taxon>
        <taxon>Fungi</taxon>
        <taxon>Dikarya</taxon>
        <taxon>Basidiomycota</taxon>
        <taxon>Agaricomycotina</taxon>
        <taxon>Agaricomycetes</taxon>
        <taxon>Auriculariales</taxon>
        <taxon>Exidiaceae</taxon>
        <taxon>Exidia</taxon>
    </lineage>
</organism>
<dbReference type="AlphaFoldDB" id="A0A165Q106"/>
<proteinExistence type="predicted"/>
<keyword evidence="2" id="KW-1185">Reference proteome</keyword>
<dbReference type="Gene3D" id="3.40.50.300">
    <property type="entry name" value="P-loop containing nucleotide triphosphate hydrolases"/>
    <property type="match status" value="1"/>
</dbReference>
<evidence type="ECO:0000313" key="1">
    <source>
        <dbReference type="EMBL" id="KZW02935.1"/>
    </source>
</evidence>
<dbReference type="Proteomes" id="UP000077266">
    <property type="component" value="Unassembled WGS sequence"/>
</dbReference>
<accession>A0A165Q106</accession>
<dbReference type="OrthoDB" id="621413at2759"/>
<dbReference type="GO" id="GO:0007166">
    <property type="term" value="P:cell surface receptor signaling pathway"/>
    <property type="evidence" value="ECO:0007669"/>
    <property type="project" value="InterPro"/>
</dbReference>
<dbReference type="SUPFAM" id="SSF52540">
    <property type="entry name" value="P-loop containing nucleoside triphosphate hydrolases"/>
    <property type="match status" value="1"/>
</dbReference>
<dbReference type="Gene3D" id="1.20.930.20">
    <property type="entry name" value="Adaptor protein Cbl, N-terminal domain"/>
    <property type="match status" value="1"/>
</dbReference>
<dbReference type="CDD" id="cd21037">
    <property type="entry name" value="MLKL_NTD"/>
    <property type="match status" value="1"/>
</dbReference>
<evidence type="ECO:0008006" key="3">
    <source>
        <dbReference type="Google" id="ProtNLM"/>
    </source>
</evidence>
<protein>
    <recommendedName>
        <fullName evidence="3">AAA+ ATPase domain-containing protein</fullName>
    </recommendedName>
</protein>
<dbReference type="InParanoid" id="A0A165Q106"/>